<accession>A0ABS2A7X3</accession>
<dbReference type="InterPro" id="IPR004839">
    <property type="entry name" value="Aminotransferase_I/II_large"/>
</dbReference>
<dbReference type="CDD" id="cd00609">
    <property type="entry name" value="AAT_like"/>
    <property type="match status" value="1"/>
</dbReference>
<dbReference type="InterPro" id="IPR015421">
    <property type="entry name" value="PyrdxlP-dep_Trfase_major"/>
</dbReference>
<gene>
    <name evidence="2" type="ORF">JIG36_10270</name>
</gene>
<dbReference type="InterPro" id="IPR015422">
    <property type="entry name" value="PyrdxlP-dep_Trfase_small"/>
</dbReference>
<keyword evidence="2" id="KW-0032">Aminotransferase</keyword>
<sequence length="351" mass="38446">MTIVQFEHRDGILDLGWGHPLPSLLPTGAWAAASEATLRTYGWKALTYGHEPGPGPLREWIAERTGEVGATFVTAGASHGLALITQVLTRPGDVVMVDSPTYHYAFKILTDLGVELVPVHADDPDEVRSVQTKRQPRFLYVVPTFSNPTGASLSVEIRQIHASNGVTLVEDDPYNELYYETPPPRTDKTQIRLGSFAKTVAPGLRLGWITATPDIVTRLAHLGYVHSGGGVNHTTALTMAEFGRSGAFDRHVQLLRDRYRQHRDALADALDADRPAGGWFLWLKLPEGVDAESLLPVAEQHGTSFVPGPAFFVDRQGGHDHVRLSFSHLPPAELTEAARRLRVAIRSVLGQ</sequence>
<protein>
    <submittedName>
        <fullName evidence="2">PLP-dependent aminotransferase family protein</fullName>
    </submittedName>
</protein>
<evidence type="ECO:0000259" key="1">
    <source>
        <dbReference type="Pfam" id="PF00155"/>
    </source>
</evidence>
<dbReference type="InterPro" id="IPR015424">
    <property type="entry name" value="PyrdxlP-dep_Trfase"/>
</dbReference>
<feature type="domain" description="Aminotransferase class I/classII large" evidence="1">
    <location>
        <begin position="41"/>
        <end position="341"/>
    </location>
</feature>
<keyword evidence="3" id="KW-1185">Reference proteome</keyword>
<evidence type="ECO:0000313" key="2">
    <source>
        <dbReference type="EMBL" id="MBM2615941.1"/>
    </source>
</evidence>
<dbReference type="GO" id="GO:0008483">
    <property type="term" value="F:transaminase activity"/>
    <property type="evidence" value="ECO:0007669"/>
    <property type="project" value="UniProtKB-KW"/>
</dbReference>
<dbReference type="RefSeq" id="WP_203375869.1">
    <property type="nucleotide sequence ID" value="NZ_JAENHP010000003.1"/>
</dbReference>
<name>A0ABS2A7X3_9ACTN</name>
<dbReference type="Gene3D" id="3.40.640.10">
    <property type="entry name" value="Type I PLP-dependent aspartate aminotransferase-like (Major domain)"/>
    <property type="match status" value="1"/>
</dbReference>
<dbReference type="Pfam" id="PF00155">
    <property type="entry name" value="Aminotran_1_2"/>
    <property type="match status" value="1"/>
</dbReference>
<evidence type="ECO:0000313" key="3">
    <source>
        <dbReference type="Proteomes" id="UP000632138"/>
    </source>
</evidence>
<dbReference type="EMBL" id="JAENHP010000003">
    <property type="protein sequence ID" value="MBM2615941.1"/>
    <property type="molecule type" value="Genomic_DNA"/>
</dbReference>
<organism evidence="2 3">
    <name type="scientific">Paractinoplanes ovalisporus</name>
    <dbReference type="NCBI Taxonomy" id="2810368"/>
    <lineage>
        <taxon>Bacteria</taxon>
        <taxon>Bacillati</taxon>
        <taxon>Actinomycetota</taxon>
        <taxon>Actinomycetes</taxon>
        <taxon>Micromonosporales</taxon>
        <taxon>Micromonosporaceae</taxon>
        <taxon>Paractinoplanes</taxon>
    </lineage>
</organism>
<dbReference type="SUPFAM" id="SSF53383">
    <property type="entry name" value="PLP-dependent transferases"/>
    <property type="match status" value="1"/>
</dbReference>
<dbReference type="PANTHER" id="PTHR42858:SF1">
    <property type="entry name" value="LD15494P"/>
    <property type="match status" value="1"/>
</dbReference>
<dbReference type="PANTHER" id="PTHR42858">
    <property type="entry name" value="AMINOTRANSFERASE"/>
    <property type="match status" value="1"/>
</dbReference>
<dbReference type="Proteomes" id="UP000632138">
    <property type="component" value="Unassembled WGS sequence"/>
</dbReference>
<keyword evidence="2" id="KW-0808">Transferase</keyword>
<comment type="caution">
    <text evidence="2">The sequence shown here is derived from an EMBL/GenBank/DDBJ whole genome shotgun (WGS) entry which is preliminary data.</text>
</comment>
<dbReference type="Gene3D" id="3.90.1150.10">
    <property type="entry name" value="Aspartate Aminotransferase, domain 1"/>
    <property type="match status" value="1"/>
</dbReference>
<reference evidence="2 3" key="1">
    <citation type="submission" date="2021-01" db="EMBL/GenBank/DDBJ databases">
        <title>Actinoplanes sp. nov. LDG1-06 isolated from lichen.</title>
        <authorList>
            <person name="Saeng-In P."/>
            <person name="Phongsopitanun W."/>
            <person name="Kanchanasin P."/>
            <person name="Yuki M."/>
            <person name="Kudo T."/>
            <person name="Ohkuma M."/>
            <person name="Tanasupawat S."/>
        </authorList>
    </citation>
    <scope>NUCLEOTIDE SEQUENCE [LARGE SCALE GENOMIC DNA]</scope>
    <source>
        <strain evidence="2 3">LDG1-06</strain>
    </source>
</reference>
<proteinExistence type="predicted"/>